<name>A0A8J3BHC5_9FLAO</name>
<reference evidence="4" key="2">
    <citation type="submission" date="2020-09" db="EMBL/GenBank/DDBJ databases">
        <authorList>
            <person name="Sun Q."/>
            <person name="Ohkuma M."/>
        </authorList>
    </citation>
    <scope>NUCLEOTIDE SEQUENCE</scope>
    <source>
        <strain evidence="4">JCM 12862</strain>
    </source>
</reference>
<feature type="transmembrane region" description="Helical" evidence="1">
    <location>
        <begin position="6"/>
        <end position="22"/>
    </location>
</feature>
<dbReference type="PANTHER" id="PTHR34978:SF3">
    <property type="entry name" value="SLR0241 PROTEIN"/>
    <property type="match status" value="1"/>
</dbReference>
<keyword evidence="1" id="KW-1133">Transmembrane helix</keyword>
<dbReference type="RefSeq" id="WP_188651621.1">
    <property type="nucleotide sequence ID" value="NZ_BMNR01000003.1"/>
</dbReference>
<dbReference type="AlphaFoldDB" id="A0A8J3BHC5"/>
<feature type="transmembrane region" description="Helical" evidence="1">
    <location>
        <begin position="34"/>
        <end position="51"/>
    </location>
</feature>
<dbReference type="Pfam" id="PF05569">
    <property type="entry name" value="Peptidase_M56"/>
    <property type="match status" value="1"/>
</dbReference>
<sequence>MIHYIIQTIAFQVFFLLVYDVFLKNETFFNWNRLYLLGTAILSIALPFIKVDGFKNVVPQQYIIRLPEVFIGDKPQLNTSQLQVETINTQSQNILSWELLFYLGMVLAALLFIFKITKIVWLLSQNPKSKIGRLRIVKLLNSSAAFSFFNYVFLGEQLSQAEKDTILKHEMIHVNQNHSLDLLFFEVARILFWFNPLIYMYQNRMTTLHEFIADEQAVKHQNKSEYYQSLLTQIFDTNQISFINPFFKQSLIKKRIVMLQKSKSKQVNLFKYAIIVPMVLGMMIYVSSIQNVYSQQKETQNVEAKMLKSPLIEKIQAIKEQIQVQGNANKEEEHGLNLLLTLAKSNTLNESLIKEVQDYSDINNKTPLMERISDVFNQIQVQGNMTTEEELALKELLVFTSDGFNDPFFNDVIQDVSVPFAVIDEVPVYPGCEALSTNEERKKCMAEHITEFVNKNFNTKIGKENGLVGRQRINVMFKIDYQGHIVDVKSRAPHPTLEAEAIRVVKSLPKMEPGKQKGKAVNVMYSLPIIFQVAEDKPMQQKE</sequence>
<dbReference type="PANTHER" id="PTHR34978">
    <property type="entry name" value="POSSIBLE SENSOR-TRANSDUCER PROTEIN BLAR"/>
    <property type="match status" value="1"/>
</dbReference>
<keyword evidence="1" id="KW-0812">Transmembrane</keyword>
<reference evidence="4" key="1">
    <citation type="journal article" date="2014" name="Int. J. Syst. Evol. Microbiol.">
        <title>Complete genome sequence of Corynebacterium casei LMG S-19264T (=DSM 44701T), isolated from a smear-ripened cheese.</title>
        <authorList>
            <consortium name="US DOE Joint Genome Institute (JGI-PGF)"/>
            <person name="Walter F."/>
            <person name="Albersmeier A."/>
            <person name="Kalinowski J."/>
            <person name="Ruckert C."/>
        </authorList>
    </citation>
    <scope>NUCLEOTIDE SEQUENCE</scope>
    <source>
        <strain evidence="4">JCM 12862</strain>
    </source>
</reference>
<evidence type="ECO:0000259" key="3">
    <source>
        <dbReference type="Pfam" id="PF05569"/>
    </source>
</evidence>
<accession>A0A8J3BHC5</accession>
<dbReference type="Gene3D" id="3.30.1150.10">
    <property type="match status" value="1"/>
</dbReference>
<feature type="domain" description="TonB C-terminal" evidence="2">
    <location>
        <begin position="473"/>
        <end position="532"/>
    </location>
</feature>
<dbReference type="GO" id="GO:0055085">
    <property type="term" value="P:transmembrane transport"/>
    <property type="evidence" value="ECO:0007669"/>
    <property type="project" value="InterPro"/>
</dbReference>
<dbReference type="InterPro" id="IPR052173">
    <property type="entry name" value="Beta-lactam_resp_regulator"/>
</dbReference>
<proteinExistence type="predicted"/>
<evidence type="ECO:0000256" key="1">
    <source>
        <dbReference type="SAM" id="Phobius"/>
    </source>
</evidence>
<evidence type="ECO:0000313" key="4">
    <source>
        <dbReference type="EMBL" id="GGK21680.1"/>
    </source>
</evidence>
<feature type="transmembrane region" description="Helical" evidence="1">
    <location>
        <begin position="99"/>
        <end position="124"/>
    </location>
</feature>
<dbReference type="InterPro" id="IPR037682">
    <property type="entry name" value="TonB_C"/>
</dbReference>
<dbReference type="CDD" id="cd07341">
    <property type="entry name" value="M56_BlaR1_MecR1_like"/>
    <property type="match status" value="1"/>
</dbReference>
<feature type="domain" description="Peptidase M56" evidence="3">
    <location>
        <begin position="156"/>
        <end position="259"/>
    </location>
</feature>
<dbReference type="Proteomes" id="UP000612329">
    <property type="component" value="Unassembled WGS sequence"/>
</dbReference>
<keyword evidence="1" id="KW-0472">Membrane</keyword>
<dbReference type="InterPro" id="IPR008756">
    <property type="entry name" value="Peptidase_M56"/>
</dbReference>
<dbReference type="Pfam" id="PF03544">
    <property type="entry name" value="TonB_C"/>
    <property type="match status" value="1"/>
</dbReference>
<evidence type="ECO:0008006" key="6">
    <source>
        <dbReference type="Google" id="ProtNLM"/>
    </source>
</evidence>
<comment type="caution">
    <text evidence="4">The sequence shown here is derived from an EMBL/GenBank/DDBJ whole genome shotgun (WGS) entry which is preliminary data.</text>
</comment>
<protein>
    <recommendedName>
        <fullName evidence="6">Beta-lactamase regulating signal transducer with metallopeptidase domain</fullName>
    </recommendedName>
</protein>
<dbReference type="SUPFAM" id="SSF74653">
    <property type="entry name" value="TolA/TonB C-terminal domain"/>
    <property type="match status" value="1"/>
</dbReference>
<feature type="transmembrane region" description="Helical" evidence="1">
    <location>
        <begin position="269"/>
        <end position="287"/>
    </location>
</feature>
<gene>
    <name evidence="4" type="ORF">GCM10007962_14830</name>
</gene>
<organism evidence="4 5">
    <name type="scientific">Yeosuana aromativorans</name>
    <dbReference type="NCBI Taxonomy" id="288019"/>
    <lineage>
        <taxon>Bacteria</taxon>
        <taxon>Pseudomonadati</taxon>
        <taxon>Bacteroidota</taxon>
        <taxon>Flavobacteriia</taxon>
        <taxon>Flavobacteriales</taxon>
        <taxon>Flavobacteriaceae</taxon>
        <taxon>Yeosuana</taxon>
    </lineage>
</organism>
<evidence type="ECO:0000313" key="5">
    <source>
        <dbReference type="Proteomes" id="UP000612329"/>
    </source>
</evidence>
<keyword evidence="5" id="KW-1185">Reference proteome</keyword>
<dbReference type="EMBL" id="BMNR01000003">
    <property type="protein sequence ID" value="GGK21680.1"/>
    <property type="molecule type" value="Genomic_DNA"/>
</dbReference>
<evidence type="ECO:0000259" key="2">
    <source>
        <dbReference type="Pfam" id="PF03544"/>
    </source>
</evidence>